<comment type="caution">
    <text evidence="1">The sequence shown here is derived from an EMBL/GenBank/DDBJ whole genome shotgun (WGS) entry which is preliminary data.</text>
</comment>
<dbReference type="AlphaFoldDB" id="A0A7W7AGA2"/>
<dbReference type="NCBIfam" id="NF033625">
    <property type="entry name" value="HpxZ"/>
    <property type="match status" value="1"/>
</dbReference>
<evidence type="ECO:0000313" key="2">
    <source>
        <dbReference type="Proteomes" id="UP000574769"/>
    </source>
</evidence>
<reference evidence="1 2" key="1">
    <citation type="submission" date="2020-08" db="EMBL/GenBank/DDBJ databases">
        <title>Genomic Encyclopedia of Type Strains, Phase IV (KMG-IV): sequencing the most valuable type-strain genomes for metagenomic binning, comparative biology and taxonomic classification.</title>
        <authorList>
            <person name="Goeker M."/>
        </authorList>
    </citation>
    <scope>NUCLEOTIDE SEQUENCE [LARGE SCALE GENOMIC DNA]</scope>
    <source>
        <strain evidence="1 2">DSM 15867</strain>
    </source>
</reference>
<dbReference type="GO" id="GO:0016853">
    <property type="term" value="F:isomerase activity"/>
    <property type="evidence" value="ECO:0007669"/>
    <property type="project" value="UniProtKB-KW"/>
</dbReference>
<dbReference type="SUPFAM" id="SSF54427">
    <property type="entry name" value="NTF2-like"/>
    <property type="match status" value="1"/>
</dbReference>
<sequence>MTPEMTIDDPDVVAEVTAAFMAYEAALMADDVPAMDRLFHDHPTTIRYGVGEVLYGADAIRAFRKGRGGSPQRRLGTVAIHSFGRDHATAHAEFVRKGDRRRGRQSQMWVRFADGWKVVAAHVSIEGAGS</sequence>
<protein>
    <submittedName>
        <fullName evidence="1">Ketosteroid isomerase-like protein</fullName>
    </submittedName>
</protein>
<keyword evidence="1" id="KW-0413">Isomerase</keyword>
<dbReference type="Gene3D" id="3.10.450.50">
    <property type="match status" value="1"/>
</dbReference>
<dbReference type="InterPro" id="IPR032710">
    <property type="entry name" value="NTF2-like_dom_sf"/>
</dbReference>
<dbReference type="InterPro" id="IPR024507">
    <property type="entry name" value="AtzH-like"/>
</dbReference>
<dbReference type="Pfam" id="PF11533">
    <property type="entry name" value="AtzH-like"/>
    <property type="match status" value="1"/>
</dbReference>
<dbReference type="EMBL" id="JACHNY010000001">
    <property type="protein sequence ID" value="MBB4616316.1"/>
    <property type="molecule type" value="Genomic_DNA"/>
</dbReference>
<accession>A0A7W7AGA2</accession>
<evidence type="ECO:0000313" key="1">
    <source>
        <dbReference type="EMBL" id="MBB4616316.1"/>
    </source>
</evidence>
<organism evidence="1 2">
    <name type="scientific">Sphingomonas abaci</name>
    <dbReference type="NCBI Taxonomy" id="237611"/>
    <lineage>
        <taxon>Bacteria</taxon>
        <taxon>Pseudomonadati</taxon>
        <taxon>Pseudomonadota</taxon>
        <taxon>Alphaproteobacteria</taxon>
        <taxon>Sphingomonadales</taxon>
        <taxon>Sphingomonadaceae</taxon>
        <taxon>Sphingomonas</taxon>
    </lineage>
</organism>
<proteinExistence type="predicted"/>
<keyword evidence="2" id="KW-1185">Reference proteome</keyword>
<gene>
    <name evidence="1" type="ORF">GGQ96_000422</name>
</gene>
<name>A0A7W7AGA2_9SPHN</name>
<dbReference type="Proteomes" id="UP000574769">
    <property type="component" value="Unassembled WGS sequence"/>
</dbReference>